<dbReference type="Proteomes" id="UP000076794">
    <property type="component" value="Chromosome"/>
</dbReference>
<dbReference type="OrthoDB" id="70840at2"/>
<sequence length="185" mass="19329">MTTSVADPGPAGAGDLAVAVSPGAGVDVVEVPFDHPDAAALRAEAVAELGRRYGGDADAQEVIDAGTVVVTLVALVDGRAVAGGSVRDVSGTDDHRGRGTLHPAATGELKRVFVLPEHRGRGIARRLTVELERSVRQVGFRRLVLETGTAQPEAIGLYTALGYEPIESYGRYAGEPDQLCYGKRL</sequence>
<dbReference type="RefSeq" id="WP_083973162.1">
    <property type="nucleotide sequence ID" value="NZ_CP014209.1"/>
</dbReference>
<dbReference type="InterPro" id="IPR000182">
    <property type="entry name" value="GNAT_dom"/>
</dbReference>
<protein>
    <submittedName>
        <fullName evidence="4">Putative acetyltransferase</fullName>
    </submittedName>
</protein>
<dbReference type="Gene3D" id="3.40.630.30">
    <property type="match status" value="1"/>
</dbReference>
<dbReference type="PANTHER" id="PTHR43877">
    <property type="entry name" value="AMINOALKYLPHOSPHONATE N-ACETYLTRANSFERASE-RELATED-RELATED"/>
    <property type="match status" value="1"/>
</dbReference>
<gene>
    <name evidence="4" type="ORF">I598_2063</name>
</gene>
<dbReference type="STRING" id="1300344.I598_2063"/>
<dbReference type="PANTHER" id="PTHR43877:SF2">
    <property type="entry name" value="AMINOALKYLPHOSPHONATE N-ACETYLTRANSFERASE-RELATED"/>
    <property type="match status" value="1"/>
</dbReference>
<dbReference type="SUPFAM" id="SSF55729">
    <property type="entry name" value="Acyl-CoA N-acyltransferases (Nat)"/>
    <property type="match status" value="1"/>
</dbReference>
<feature type="domain" description="N-acetyltransferase" evidence="3">
    <location>
        <begin position="26"/>
        <end position="185"/>
    </location>
</feature>
<proteinExistence type="predicted"/>
<evidence type="ECO:0000256" key="2">
    <source>
        <dbReference type="ARBA" id="ARBA00023315"/>
    </source>
</evidence>
<keyword evidence="5" id="KW-1185">Reference proteome</keyword>
<dbReference type="InterPro" id="IPR016181">
    <property type="entry name" value="Acyl_CoA_acyltransferase"/>
</dbReference>
<dbReference type="EMBL" id="CP014209">
    <property type="protein sequence ID" value="ANC31606.1"/>
    <property type="molecule type" value="Genomic_DNA"/>
</dbReference>
<evidence type="ECO:0000313" key="4">
    <source>
        <dbReference type="EMBL" id="ANC31606.1"/>
    </source>
</evidence>
<dbReference type="PROSITE" id="PS51186">
    <property type="entry name" value="GNAT"/>
    <property type="match status" value="1"/>
</dbReference>
<keyword evidence="1 4" id="KW-0808">Transferase</keyword>
<dbReference type="AlphaFoldDB" id="A0A168FFH7"/>
<dbReference type="InterPro" id="IPR050832">
    <property type="entry name" value="Bact_Acetyltransf"/>
</dbReference>
<dbReference type="KEGG" id="ido:I598_2063"/>
<organism evidence="4 5">
    <name type="scientific">Isoptericola dokdonensis DS-3</name>
    <dbReference type="NCBI Taxonomy" id="1300344"/>
    <lineage>
        <taxon>Bacteria</taxon>
        <taxon>Bacillati</taxon>
        <taxon>Actinomycetota</taxon>
        <taxon>Actinomycetes</taxon>
        <taxon>Micrococcales</taxon>
        <taxon>Promicromonosporaceae</taxon>
        <taxon>Isoptericola</taxon>
    </lineage>
</organism>
<dbReference type="CDD" id="cd04301">
    <property type="entry name" value="NAT_SF"/>
    <property type="match status" value="1"/>
</dbReference>
<dbReference type="Pfam" id="PF00583">
    <property type="entry name" value="Acetyltransf_1"/>
    <property type="match status" value="1"/>
</dbReference>
<dbReference type="PATRIC" id="fig|1300344.3.peg.2072"/>
<keyword evidence="2" id="KW-0012">Acyltransferase</keyword>
<evidence type="ECO:0000259" key="3">
    <source>
        <dbReference type="PROSITE" id="PS51186"/>
    </source>
</evidence>
<dbReference type="GO" id="GO:0016747">
    <property type="term" value="F:acyltransferase activity, transferring groups other than amino-acyl groups"/>
    <property type="evidence" value="ECO:0007669"/>
    <property type="project" value="InterPro"/>
</dbReference>
<evidence type="ECO:0000256" key="1">
    <source>
        <dbReference type="ARBA" id="ARBA00022679"/>
    </source>
</evidence>
<evidence type="ECO:0000313" key="5">
    <source>
        <dbReference type="Proteomes" id="UP000076794"/>
    </source>
</evidence>
<name>A0A168FFH7_9MICO</name>
<reference evidence="4 5" key="1">
    <citation type="submission" date="2016-01" db="EMBL/GenBank/DDBJ databases">
        <title>Complete genome sequence of a soil Actinobacterium, Isoptericola dokdonensis DS-3.</title>
        <authorList>
            <person name="Kwon S.-K."/>
            <person name="Kim J.F."/>
        </authorList>
    </citation>
    <scope>NUCLEOTIDE SEQUENCE [LARGE SCALE GENOMIC DNA]</scope>
    <source>
        <strain evidence="4 5">DS-3</strain>
    </source>
</reference>
<accession>A0A168FFH7</accession>